<dbReference type="Proteomes" id="UP000000483">
    <property type="component" value="Chromosome"/>
</dbReference>
<dbReference type="Pfam" id="PF03009">
    <property type="entry name" value="GDPD"/>
    <property type="match status" value="1"/>
</dbReference>
<dbReference type="eggNOG" id="COG0584">
    <property type="taxonomic scope" value="Bacteria"/>
</dbReference>
<organism evidence="2 3">
    <name type="scientific">Desulfobacca acetoxidans (strain ATCC 700848 / DSM 11109 / ASRB2)</name>
    <dbReference type="NCBI Taxonomy" id="880072"/>
    <lineage>
        <taxon>Bacteria</taxon>
        <taxon>Pseudomonadati</taxon>
        <taxon>Thermodesulfobacteriota</taxon>
        <taxon>Desulfobaccia</taxon>
        <taxon>Desulfobaccales</taxon>
        <taxon>Desulfobaccaceae</taxon>
        <taxon>Desulfobacca</taxon>
    </lineage>
</organism>
<accession>F2NCV4</accession>
<dbReference type="KEGG" id="dao:Desac_1530"/>
<keyword evidence="3" id="KW-1185">Reference proteome</keyword>
<evidence type="ECO:0000313" key="2">
    <source>
        <dbReference type="EMBL" id="AEB09385.1"/>
    </source>
</evidence>
<dbReference type="PROSITE" id="PS50007">
    <property type="entry name" value="PIPLC_X_DOMAIN"/>
    <property type="match status" value="1"/>
</dbReference>
<feature type="domain" description="GP-PDE" evidence="1">
    <location>
        <begin position="2"/>
        <end position="225"/>
    </location>
</feature>
<dbReference type="GO" id="GO:0006629">
    <property type="term" value="P:lipid metabolic process"/>
    <property type="evidence" value="ECO:0007669"/>
    <property type="project" value="InterPro"/>
</dbReference>
<dbReference type="InterPro" id="IPR030395">
    <property type="entry name" value="GP_PDE_dom"/>
</dbReference>
<dbReference type="SUPFAM" id="SSF51695">
    <property type="entry name" value="PLC-like phosphodiesterases"/>
    <property type="match status" value="1"/>
</dbReference>
<dbReference type="RefSeq" id="WP_013706495.1">
    <property type="nucleotide sequence ID" value="NC_015388.1"/>
</dbReference>
<dbReference type="PANTHER" id="PTHR46211:SF1">
    <property type="entry name" value="GLYCEROPHOSPHODIESTER PHOSPHODIESTERASE, CYTOPLASMIC"/>
    <property type="match status" value="1"/>
</dbReference>
<dbReference type="PANTHER" id="PTHR46211">
    <property type="entry name" value="GLYCEROPHOSPHORYL DIESTER PHOSPHODIESTERASE"/>
    <property type="match status" value="1"/>
</dbReference>
<proteinExistence type="predicted"/>
<evidence type="ECO:0000313" key="3">
    <source>
        <dbReference type="Proteomes" id="UP000000483"/>
    </source>
</evidence>
<sequence>MPGIMGHRGAKAYEPENTLRSIRRALEMGVQAVEIDVHLSRDGHLVVIHDATVDRTTNGRGRVNDLSWEELRRLDAGRGERLPSLDEVVALVRGRAHLFVELKDTKATAAVAFFFQECDLFTEAHVISFWHPALKELRQIEPRIRTGVLFVGCPVDAPALARAAAAEALMLNYQYVTPALVQSARRAGLAIGIWNIDTVVDLEPVLSLGLDYIGSNAPDILIRYLQSINE</sequence>
<reference evidence="2 3" key="1">
    <citation type="journal article" date="2011" name="Stand. Genomic Sci.">
        <title>Complete genome sequence of the acetate-degrading sulfate reducer Desulfobacca acetoxidans type strain (ASRB2).</title>
        <authorList>
            <person name="Goker M."/>
            <person name="Teshima H."/>
            <person name="Lapidus A."/>
            <person name="Nolan M."/>
            <person name="Lucas S."/>
            <person name="Hammon N."/>
            <person name="Deshpande S."/>
            <person name="Cheng J.F."/>
            <person name="Tapia R."/>
            <person name="Han C."/>
            <person name="Goodwin L."/>
            <person name="Pitluck S."/>
            <person name="Huntemann M."/>
            <person name="Liolios K."/>
            <person name="Ivanova N."/>
            <person name="Pagani I."/>
            <person name="Mavromatis K."/>
            <person name="Ovchinikova G."/>
            <person name="Pati A."/>
            <person name="Chen A."/>
            <person name="Palaniappan K."/>
            <person name="Land M."/>
            <person name="Hauser L."/>
            <person name="Brambilla E.M."/>
            <person name="Rohde M."/>
            <person name="Spring S."/>
            <person name="Detter J.C."/>
            <person name="Woyke T."/>
            <person name="Bristow J."/>
            <person name="Eisen J.A."/>
            <person name="Markowitz V."/>
            <person name="Hugenholtz P."/>
            <person name="Kyrpides N.C."/>
            <person name="Klenk H.P."/>
        </authorList>
    </citation>
    <scope>NUCLEOTIDE SEQUENCE [LARGE SCALE GENOMIC DNA]</scope>
    <source>
        <strain evidence="3">ATCC 700848 / DSM 11109 / ASRB2</strain>
    </source>
</reference>
<dbReference type="GO" id="GO:0008081">
    <property type="term" value="F:phosphoric diester hydrolase activity"/>
    <property type="evidence" value="ECO:0007669"/>
    <property type="project" value="InterPro"/>
</dbReference>
<dbReference type="InterPro" id="IPR017946">
    <property type="entry name" value="PLC-like_Pdiesterase_TIM-brl"/>
</dbReference>
<dbReference type="STRING" id="880072.Desac_1530"/>
<protein>
    <submittedName>
        <fullName evidence="2">Glycerophosphoryl diester phosphodiesterase</fullName>
    </submittedName>
</protein>
<evidence type="ECO:0000259" key="1">
    <source>
        <dbReference type="PROSITE" id="PS51704"/>
    </source>
</evidence>
<dbReference type="Gene3D" id="3.20.20.190">
    <property type="entry name" value="Phosphatidylinositol (PI) phosphodiesterase"/>
    <property type="match status" value="1"/>
</dbReference>
<dbReference type="AlphaFoldDB" id="F2NCV4"/>
<dbReference type="HOGENOM" id="CLU_030006_3_4_7"/>
<dbReference type="PROSITE" id="PS51704">
    <property type="entry name" value="GP_PDE"/>
    <property type="match status" value="1"/>
</dbReference>
<dbReference type="EMBL" id="CP002629">
    <property type="protein sequence ID" value="AEB09385.1"/>
    <property type="molecule type" value="Genomic_DNA"/>
</dbReference>
<reference evidence="3" key="2">
    <citation type="submission" date="2011-03" db="EMBL/GenBank/DDBJ databases">
        <title>The complete genome of Desulfobacca acetoxidans DSM 11109.</title>
        <authorList>
            <consortium name="US DOE Joint Genome Institute (JGI-PGF)"/>
            <person name="Lucas S."/>
            <person name="Copeland A."/>
            <person name="Lapidus A."/>
            <person name="Bruce D."/>
            <person name="Goodwin L."/>
            <person name="Pitluck S."/>
            <person name="Peters L."/>
            <person name="Kyrpides N."/>
            <person name="Mavromatis K."/>
            <person name="Ivanova N."/>
            <person name="Ovchinnikova G."/>
            <person name="Teshima H."/>
            <person name="Detter J.C."/>
            <person name="Han C."/>
            <person name="Land M."/>
            <person name="Hauser L."/>
            <person name="Markowitz V."/>
            <person name="Cheng J.-F."/>
            <person name="Hugenholtz P."/>
            <person name="Woyke T."/>
            <person name="Wu D."/>
            <person name="Spring S."/>
            <person name="Schueler E."/>
            <person name="Brambilla E."/>
            <person name="Klenk H.-P."/>
            <person name="Eisen J.A."/>
        </authorList>
    </citation>
    <scope>NUCLEOTIDE SEQUENCE [LARGE SCALE GENOMIC DNA]</scope>
    <source>
        <strain evidence="3">ATCC 700848 / DSM 11109 / ASRB2</strain>
    </source>
</reference>
<name>F2NCV4_DESAR</name>
<gene>
    <name evidence="2" type="ordered locus">Desac_1530</name>
</gene>